<dbReference type="InterPro" id="IPR008979">
    <property type="entry name" value="Galactose-bd-like_sf"/>
</dbReference>
<dbReference type="RefSeq" id="WP_109573473.1">
    <property type="nucleotide sequence ID" value="NZ_UHJL01000004.1"/>
</dbReference>
<evidence type="ECO:0000313" key="10">
    <source>
        <dbReference type="Proteomes" id="UP000255423"/>
    </source>
</evidence>
<protein>
    <submittedName>
        <fullName evidence="9">Arabinan endo-1,5-alpha-L-arabinosidase</fullName>
    </submittedName>
</protein>
<dbReference type="InterPro" id="IPR005084">
    <property type="entry name" value="CBM6"/>
</dbReference>
<dbReference type="CDD" id="cd08998">
    <property type="entry name" value="GH43_Arb43a-like"/>
    <property type="match status" value="1"/>
</dbReference>
<evidence type="ECO:0000313" key="9">
    <source>
        <dbReference type="EMBL" id="SUQ25815.1"/>
    </source>
</evidence>
<evidence type="ECO:0000256" key="2">
    <source>
        <dbReference type="ARBA" id="ARBA00009865"/>
    </source>
</evidence>
<evidence type="ECO:0000259" key="8">
    <source>
        <dbReference type="PROSITE" id="PS51175"/>
    </source>
</evidence>
<dbReference type="Proteomes" id="UP000255423">
    <property type="component" value="Unassembled WGS sequence"/>
</dbReference>
<evidence type="ECO:0000256" key="6">
    <source>
        <dbReference type="PIRSR" id="PIRSR606710-2"/>
    </source>
</evidence>
<dbReference type="InterPro" id="IPR006710">
    <property type="entry name" value="Glyco_hydro_43"/>
</dbReference>
<feature type="active site" description="Proton acceptor" evidence="5">
    <location>
        <position position="43"/>
    </location>
</feature>
<feature type="active site" description="Proton donor" evidence="5">
    <location>
        <position position="216"/>
    </location>
</feature>
<dbReference type="PANTHER" id="PTHR43301">
    <property type="entry name" value="ARABINAN ENDO-1,5-ALPHA-L-ARABINOSIDASE"/>
    <property type="match status" value="1"/>
</dbReference>
<name>A0A380S7R4_FIBSU</name>
<feature type="chain" id="PRO_5016946516" evidence="7">
    <location>
        <begin position="30"/>
        <end position="703"/>
    </location>
</feature>
<dbReference type="Pfam" id="PF03422">
    <property type="entry name" value="CBM_6"/>
    <property type="match status" value="1"/>
</dbReference>
<feature type="site" description="Important for catalytic activity, responsible for pKa modulation of the active site Glu and correct orientation of both the proton donor and substrate" evidence="6">
    <location>
        <position position="162"/>
    </location>
</feature>
<dbReference type="InterPro" id="IPR023296">
    <property type="entry name" value="Glyco_hydro_beta-prop_sf"/>
</dbReference>
<dbReference type="AlphaFoldDB" id="A0A380S7R4"/>
<dbReference type="GO" id="GO:0030246">
    <property type="term" value="F:carbohydrate binding"/>
    <property type="evidence" value="ECO:0007669"/>
    <property type="project" value="InterPro"/>
</dbReference>
<dbReference type="PROSITE" id="PS51175">
    <property type="entry name" value="CBM6"/>
    <property type="match status" value="1"/>
</dbReference>
<evidence type="ECO:0000256" key="4">
    <source>
        <dbReference type="ARBA" id="ARBA00023295"/>
    </source>
</evidence>
<comment type="pathway">
    <text evidence="1">Glycan metabolism; L-arabinan degradation.</text>
</comment>
<dbReference type="GO" id="GO:0004553">
    <property type="term" value="F:hydrolase activity, hydrolyzing O-glycosyl compounds"/>
    <property type="evidence" value="ECO:0007669"/>
    <property type="project" value="InterPro"/>
</dbReference>
<sequence>MFGVMGLNSRGVVSAAIFTLAFAGQGAFAQSWYATDVRQGGHDPSMYRDENGYILMSTNNNLAMWTSTDMVKWSSKGQIFRDSPQWLKNAVGGRTDGIWAPDLFHFNNQYGVFYCGSVFGQRTSAIGVATNANLNFSDPAKGWTDQGEVTRTTNSNNYNAIDADVVVTPDGQYWMTYGSWNAGGIRLIKLDPKTGKQANDDKKNYQIATRGGTGIEGPSLIEHGGQYFLFTAWDVCCKQGNEIEQTTYKTAMGRADKVNGTYKDRSGKELNKGGGTILMQRYSRYVGPGGGEAFKDLNRIRFVHHYYDLTGDKFNHIHIRDLVFTDDNWPEMGQPFLGRYLSAEAEHGIMTRGATDDLTFNYTKEASNGEYVGYINTKGSKIRLPMNIMQAGDYIMRYRYANGGDKDATHKVTVNGKAQTVKLPKTGAWGSFPEKSVAMVPAKLKRGGNFIEVEPDQNYAELDRIDFLRVIRDTIPGNGFDNGIKVRLTNDDKLAVKSGGYAIFENVVTDSIKSTEVKVELQQCSGGTLSIREGSASGTELSKCTVPSSCASGAWTEVNCSATKKLSGVKDFYLTGSGMSGEVLVGNIRFGKIAESPVSSSSVVPPASSSSVAPVESSSSIAEVSSSSEISTALAQAKSLKTGYKLTANALGYTLHFDRPGNYEVFVMNPMGQLMARKTVRMESEVSLQGLPKGKYIFKVMNR</sequence>
<comment type="similarity">
    <text evidence="2">Belongs to the glycosyl hydrolase 43 family.</text>
</comment>
<dbReference type="CDD" id="cd04084">
    <property type="entry name" value="CBM6_xylanase-like"/>
    <property type="match status" value="1"/>
</dbReference>
<evidence type="ECO:0000256" key="7">
    <source>
        <dbReference type="SAM" id="SignalP"/>
    </source>
</evidence>
<reference evidence="9 10" key="1">
    <citation type="submission" date="2017-08" db="EMBL/GenBank/DDBJ databases">
        <authorList>
            <person name="de Groot N.N."/>
        </authorList>
    </citation>
    <scope>NUCLEOTIDE SEQUENCE [LARGE SCALE GENOMIC DNA]</scope>
    <source>
        <strain evidence="9 10">HM2</strain>
    </source>
</reference>
<dbReference type="SUPFAM" id="SSF75005">
    <property type="entry name" value="Arabinanase/levansucrase/invertase"/>
    <property type="match status" value="1"/>
</dbReference>
<evidence type="ECO:0000256" key="1">
    <source>
        <dbReference type="ARBA" id="ARBA00004834"/>
    </source>
</evidence>
<dbReference type="Gene3D" id="2.60.120.260">
    <property type="entry name" value="Galactose-binding domain-like"/>
    <property type="match status" value="2"/>
</dbReference>
<dbReference type="Pfam" id="PF04616">
    <property type="entry name" value="Glyco_hydro_43"/>
    <property type="match status" value="1"/>
</dbReference>
<proteinExistence type="inferred from homology"/>
<keyword evidence="7" id="KW-0732">Signal</keyword>
<dbReference type="EMBL" id="UHJL01000004">
    <property type="protein sequence ID" value="SUQ25815.1"/>
    <property type="molecule type" value="Genomic_DNA"/>
</dbReference>
<dbReference type="PANTHER" id="PTHR43301:SF3">
    <property type="entry name" value="ARABINAN ENDO-1,5-ALPHA-L-ARABINOSIDASE A-RELATED"/>
    <property type="match status" value="1"/>
</dbReference>
<dbReference type="InterPro" id="IPR050727">
    <property type="entry name" value="GH43_arabinanases"/>
</dbReference>
<dbReference type="Gene3D" id="2.115.10.20">
    <property type="entry name" value="Glycosyl hydrolase domain, family 43"/>
    <property type="match status" value="1"/>
</dbReference>
<feature type="signal peptide" evidence="7">
    <location>
        <begin position="1"/>
        <end position="29"/>
    </location>
</feature>
<evidence type="ECO:0000256" key="5">
    <source>
        <dbReference type="PIRSR" id="PIRSR606710-1"/>
    </source>
</evidence>
<dbReference type="GO" id="GO:0005975">
    <property type="term" value="P:carbohydrate metabolic process"/>
    <property type="evidence" value="ECO:0007669"/>
    <property type="project" value="InterPro"/>
</dbReference>
<organism evidence="9 10">
    <name type="scientific">Fibrobacter succinogenes</name>
    <name type="common">Bacteroides succinogenes</name>
    <dbReference type="NCBI Taxonomy" id="833"/>
    <lineage>
        <taxon>Bacteria</taxon>
        <taxon>Pseudomonadati</taxon>
        <taxon>Fibrobacterota</taxon>
        <taxon>Fibrobacteria</taxon>
        <taxon>Fibrobacterales</taxon>
        <taxon>Fibrobacteraceae</taxon>
        <taxon>Fibrobacter</taxon>
    </lineage>
</organism>
<gene>
    <name evidence="9" type="ORF">SAMN05661053_2610</name>
</gene>
<feature type="domain" description="CBM6" evidence="8">
    <location>
        <begin position="341"/>
        <end position="468"/>
    </location>
</feature>
<evidence type="ECO:0000256" key="3">
    <source>
        <dbReference type="ARBA" id="ARBA00022801"/>
    </source>
</evidence>
<dbReference type="SUPFAM" id="SSF49785">
    <property type="entry name" value="Galactose-binding domain-like"/>
    <property type="match status" value="1"/>
</dbReference>
<accession>A0A380S7R4</accession>
<keyword evidence="4" id="KW-0326">Glycosidase</keyword>
<keyword evidence="3" id="KW-0378">Hydrolase</keyword>